<evidence type="ECO:0000256" key="1">
    <source>
        <dbReference type="ARBA" id="ARBA00004170"/>
    </source>
</evidence>
<dbReference type="EMBL" id="JABTTQ020003506">
    <property type="protein sequence ID" value="KAK6115174.1"/>
    <property type="molecule type" value="Genomic_DNA"/>
</dbReference>
<protein>
    <recommendedName>
        <fullName evidence="6">Vacuolar protein sorting-associated protein 35</fullName>
    </recommendedName>
</protein>
<keyword evidence="5" id="KW-0472">Membrane</keyword>
<sequence length="725" mass="82298">MMISNGIEDEEKWLAEGIAGIQHNAFYLHRALDANNLREALKFSAQLLSELRTSRLSPHKYYELYMRAFDELRRLEMFFKDEDRHGCSVVDLYELVQHAGNILPRLYLLCTVGSVYIKSKEAPAKDVLKDLVEMCRAVQHPIRGLFLRSYLAQVSRDKLPDIGSEYEGEGDTVMDAVEFVLQNFTEMNKLWVRMQHQGPLREKEKLEKERSELRDLVGKNLHVLSQIEGVDLEIYRDTVLPRVLEQIVNCKDELAQYYLMDCIIQVFPDEYHLQTLEILLGACPQLQPTVDLKTVLSQLMERLSNYASSSPEVIEAQADMPIVGAITLYVSLLTFTLRVHPDRLDYVDQVLPKLEDSKATKQVVALLSAPLDKYDDIVTALTLSNYPRVMDHLDAGTNKVMAMVIIRSIMKNKTCVSTSDKVEVLFELIKGLIKDLEGISTDELDEEDFNEEQNSVACLMHMLYNDDPEEMLQIICTVWKHIKAGGSKRLPFTVPPLVFSALKLVRKLQGQDGDVAGEEVPATPKKIFQLLNQIIEALSVVPSPELALRLYLQCAEAANDCDLEPVAYEFFTQAFVLYEEEVAYSAKLLKKPDQCRAVYACSHLFWVDDQDGIKDGERVLLCLKRSLRIANAAQQMANVTRGSSGPVTLFVEILNKYLYFFEKGNPQITSSVIQGLIELIKTEMQSDSTTANHASDAFFTSTLRYIQFQKQKGGAMGEKYDPIKL</sequence>
<evidence type="ECO:0000256" key="2">
    <source>
        <dbReference type="ARBA" id="ARBA00006536"/>
    </source>
</evidence>
<evidence type="ECO:0000313" key="8">
    <source>
        <dbReference type="Proteomes" id="UP001318860"/>
    </source>
</evidence>
<evidence type="ECO:0000256" key="4">
    <source>
        <dbReference type="ARBA" id="ARBA00022927"/>
    </source>
</evidence>
<keyword evidence="3 6" id="KW-0813">Transport</keyword>
<evidence type="ECO:0000256" key="3">
    <source>
        <dbReference type="ARBA" id="ARBA00022448"/>
    </source>
</evidence>
<dbReference type="PANTHER" id="PTHR11099:SF6">
    <property type="entry name" value="VACUOLAR PROTEIN SORTING-ASSOCIATED PROTEIN 35B"/>
    <property type="match status" value="1"/>
</dbReference>
<dbReference type="PIRSF" id="PIRSF009375">
    <property type="entry name" value="Retromer_Vps35"/>
    <property type="match status" value="1"/>
</dbReference>
<dbReference type="Proteomes" id="UP001318860">
    <property type="component" value="Unassembled WGS sequence"/>
</dbReference>
<dbReference type="Pfam" id="PF03635">
    <property type="entry name" value="Vps35"/>
    <property type="match status" value="1"/>
</dbReference>
<dbReference type="Gene3D" id="1.25.40.660">
    <property type="entry name" value="Vacuolar protein sorting-associated protein 35, helical subcomplex Vps35-C"/>
    <property type="match status" value="2"/>
</dbReference>
<comment type="caution">
    <text evidence="7">The sequence shown here is derived from an EMBL/GenBank/DDBJ whole genome shotgun (WGS) entry which is preliminary data.</text>
</comment>
<dbReference type="InterPro" id="IPR042491">
    <property type="entry name" value="Vps35_C"/>
</dbReference>
<gene>
    <name evidence="7" type="ORF">DH2020_007443</name>
</gene>
<dbReference type="SUPFAM" id="SSF48371">
    <property type="entry name" value="ARM repeat"/>
    <property type="match status" value="1"/>
</dbReference>
<evidence type="ECO:0000256" key="6">
    <source>
        <dbReference type="PIRNR" id="PIRNR009375"/>
    </source>
</evidence>
<comment type="subcellular location">
    <subcellularLocation>
        <location evidence="1">Membrane</location>
        <topology evidence="1">Peripheral membrane protein</topology>
    </subcellularLocation>
</comment>
<comment type="similarity">
    <text evidence="2 6">Belongs to the VPS35 family.</text>
</comment>
<dbReference type="InterPro" id="IPR005378">
    <property type="entry name" value="Vps35"/>
</dbReference>
<keyword evidence="8" id="KW-1185">Reference proteome</keyword>
<dbReference type="PANTHER" id="PTHR11099">
    <property type="entry name" value="VACUOLAR SORTING PROTEIN 35"/>
    <property type="match status" value="1"/>
</dbReference>
<reference evidence="7 8" key="1">
    <citation type="journal article" date="2021" name="Comput. Struct. Biotechnol. J.">
        <title>De novo genome assembly of the potent medicinal plant Rehmannia glutinosa using nanopore technology.</title>
        <authorList>
            <person name="Ma L."/>
            <person name="Dong C."/>
            <person name="Song C."/>
            <person name="Wang X."/>
            <person name="Zheng X."/>
            <person name="Niu Y."/>
            <person name="Chen S."/>
            <person name="Feng W."/>
        </authorList>
    </citation>
    <scope>NUCLEOTIDE SEQUENCE [LARGE SCALE GENOMIC DNA]</scope>
    <source>
        <strain evidence="7">DH-2019</strain>
    </source>
</reference>
<name>A0ABR0TY64_REHGL</name>
<evidence type="ECO:0000256" key="5">
    <source>
        <dbReference type="ARBA" id="ARBA00023136"/>
    </source>
</evidence>
<accession>A0ABR0TY64</accession>
<evidence type="ECO:0000313" key="7">
    <source>
        <dbReference type="EMBL" id="KAK6115174.1"/>
    </source>
</evidence>
<comment type="function">
    <text evidence="6">Plays a role in vesicular protein sorting.</text>
</comment>
<dbReference type="InterPro" id="IPR016024">
    <property type="entry name" value="ARM-type_fold"/>
</dbReference>
<keyword evidence="4 6" id="KW-0653">Protein transport</keyword>
<proteinExistence type="inferred from homology"/>
<organism evidence="7 8">
    <name type="scientific">Rehmannia glutinosa</name>
    <name type="common">Chinese foxglove</name>
    <dbReference type="NCBI Taxonomy" id="99300"/>
    <lineage>
        <taxon>Eukaryota</taxon>
        <taxon>Viridiplantae</taxon>
        <taxon>Streptophyta</taxon>
        <taxon>Embryophyta</taxon>
        <taxon>Tracheophyta</taxon>
        <taxon>Spermatophyta</taxon>
        <taxon>Magnoliopsida</taxon>
        <taxon>eudicotyledons</taxon>
        <taxon>Gunneridae</taxon>
        <taxon>Pentapetalae</taxon>
        <taxon>asterids</taxon>
        <taxon>lamiids</taxon>
        <taxon>Lamiales</taxon>
        <taxon>Orobanchaceae</taxon>
        <taxon>Rehmannieae</taxon>
        <taxon>Rehmannia</taxon>
    </lineage>
</organism>